<sequence>MAEMFDGHEQALVVTGELGMGKSALLSAIQSLYERAFLVKANAHESQWPYSGLHMVLDALDLPELCEKVQKRTESLDAPSAFEVAIEVLGHVREARYEPTFILIDNADQFDDESKQVIGILVRRLRGSNVRVVLTKESKDDFGPFDGLPELALEPLNLKDSMALAMQSAVSTPNLGVSMSVAQYSHGVPLAIVEIMRSLGKGPSAGSDPLMLPLRSGPLADNLVQQQLQLLSKTAISQLQLLSCAYVTPLETFQWLIPDETTTLDELIASGIVRSRGGLLSIQSQLIRTSLYWSMEAHERADAHRQLAEVLRMANAPVQLWHESFVNPSVELAPPLVQAALQYLDRGALECAIEMLERGRTLAGDDSTLANALEIAAQTLLELGQVSHALRYEQGLRKTQPTPPTPEQALLALRLNFLRFHSVDIQQCHDLVQNHGSTQPGNVGHVLAVASFYLVERGDLDTAKFLREHALLAKPVHHDKARAMCLVLDLLLTPPPSNKRWSTAEVAELLNEIEPLGIHHSRILLARVLSLSDDYAAARALLNSVLSAGQDRLSLAIEVARLYQAENEYRAGHLQAAMETVAVSLRAGTDPNLLPYASSVIRIWYWGFTGNQAQQRQAIEELNSPIEPTQRKYFSARMHAILGRTYLDQGNYGQALQHLTWCRNLGSSLSKPNLLRLEPDLVEVHVHLKNQEEARKIYELFKEHTATSPNRWAQIVLPRCEALLLDGDASLAAFQAAENVWDSSDSDYERMRTFRAHAQRLSMLGASSAATQKHDSYSSIFGNNAFLGSAPRTQPLPLPVIDQRPAFLARLSGPEQEVVELAIEGLTNKEIAKKVQLSVRGVEARLRTSYEKLGVKRKSQLFMLFGAASPTN</sequence>
<reference evidence="5 6" key="1">
    <citation type="submission" date="2021-03" db="EMBL/GenBank/DDBJ databases">
        <title>Sequencing the genomes of 1000 actinobacteria strains.</title>
        <authorList>
            <person name="Klenk H.-P."/>
        </authorList>
    </citation>
    <scope>NUCLEOTIDE SEQUENCE [LARGE SCALE GENOMIC DNA]</scope>
    <source>
        <strain evidence="5 6">DSM 15797</strain>
    </source>
</reference>
<dbReference type="PANTHER" id="PTHR44688">
    <property type="entry name" value="DNA-BINDING TRANSCRIPTIONAL ACTIVATOR DEVR_DOSR"/>
    <property type="match status" value="1"/>
</dbReference>
<dbReference type="InterPro" id="IPR011990">
    <property type="entry name" value="TPR-like_helical_dom_sf"/>
</dbReference>
<dbReference type="Gene3D" id="1.25.40.10">
    <property type="entry name" value="Tetratricopeptide repeat domain"/>
    <property type="match status" value="1"/>
</dbReference>
<dbReference type="SMART" id="SM00421">
    <property type="entry name" value="HTH_LUXR"/>
    <property type="match status" value="1"/>
</dbReference>
<keyword evidence="3" id="KW-0804">Transcription</keyword>
<dbReference type="InterPro" id="IPR000792">
    <property type="entry name" value="Tscrpt_reg_LuxR_C"/>
</dbReference>
<dbReference type="InterPro" id="IPR016032">
    <property type="entry name" value="Sig_transdc_resp-reg_C-effctor"/>
</dbReference>
<keyword evidence="1" id="KW-0805">Transcription regulation</keyword>
<gene>
    <name evidence="5" type="ORF">JOF47_000595</name>
</gene>
<dbReference type="PROSITE" id="PS50043">
    <property type="entry name" value="HTH_LUXR_2"/>
    <property type="match status" value="1"/>
</dbReference>
<dbReference type="Gene3D" id="1.10.10.10">
    <property type="entry name" value="Winged helix-like DNA-binding domain superfamily/Winged helix DNA-binding domain"/>
    <property type="match status" value="1"/>
</dbReference>
<dbReference type="SUPFAM" id="SSF52540">
    <property type="entry name" value="P-loop containing nucleoside triphosphate hydrolases"/>
    <property type="match status" value="1"/>
</dbReference>
<dbReference type="Proteomes" id="UP001296993">
    <property type="component" value="Unassembled WGS sequence"/>
</dbReference>
<protein>
    <submittedName>
        <fullName evidence="5">DNA-binding CsgD family transcriptional regulator/tetratricopeptide (TPR) repeat protein</fullName>
    </submittedName>
</protein>
<dbReference type="Gene3D" id="3.40.50.300">
    <property type="entry name" value="P-loop containing nucleotide triphosphate hydrolases"/>
    <property type="match status" value="1"/>
</dbReference>
<dbReference type="InterPro" id="IPR036388">
    <property type="entry name" value="WH-like_DNA-bd_sf"/>
</dbReference>
<evidence type="ECO:0000256" key="3">
    <source>
        <dbReference type="ARBA" id="ARBA00023163"/>
    </source>
</evidence>
<accession>A0ABS4X9E7</accession>
<feature type="domain" description="HTH luxR-type" evidence="4">
    <location>
        <begin position="804"/>
        <end position="869"/>
    </location>
</feature>
<dbReference type="GO" id="GO:0003677">
    <property type="term" value="F:DNA binding"/>
    <property type="evidence" value="ECO:0007669"/>
    <property type="project" value="UniProtKB-KW"/>
</dbReference>
<dbReference type="InterPro" id="IPR027417">
    <property type="entry name" value="P-loop_NTPase"/>
</dbReference>
<evidence type="ECO:0000313" key="6">
    <source>
        <dbReference type="Proteomes" id="UP001296993"/>
    </source>
</evidence>
<dbReference type="EMBL" id="JAGIOF010000001">
    <property type="protein sequence ID" value="MBP2385084.1"/>
    <property type="molecule type" value="Genomic_DNA"/>
</dbReference>
<dbReference type="Pfam" id="PF13191">
    <property type="entry name" value="AAA_16"/>
    <property type="match status" value="1"/>
</dbReference>
<dbReference type="PANTHER" id="PTHR44688:SF16">
    <property type="entry name" value="DNA-BINDING TRANSCRIPTIONAL ACTIVATOR DEVR_DOSR"/>
    <property type="match status" value="1"/>
</dbReference>
<dbReference type="Pfam" id="PF00196">
    <property type="entry name" value="GerE"/>
    <property type="match status" value="1"/>
</dbReference>
<name>A0ABS4X9E7_9MICC</name>
<dbReference type="CDD" id="cd06170">
    <property type="entry name" value="LuxR_C_like"/>
    <property type="match status" value="1"/>
</dbReference>
<keyword evidence="2 5" id="KW-0238">DNA-binding</keyword>
<evidence type="ECO:0000313" key="5">
    <source>
        <dbReference type="EMBL" id="MBP2385084.1"/>
    </source>
</evidence>
<comment type="caution">
    <text evidence="5">The sequence shown here is derived from an EMBL/GenBank/DDBJ whole genome shotgun (WGS) entry which is preliminary data.</text>
</comment>
<dbReference type="InterPro" id="IPR041664">
    <property type="entry name" value="AAA_16"/>
</dbReference>
<dbReference type="SUPFAM" id="SSF46894">
    <property type="entry name" value="C-terminal effector domain of the bipartite response regulators"/>
    <property type="match status" value="1"/>
</dbReference>
<keyword evidence="6" id="KW-1185">Reference proteome</keyword>
<evidence type="ECO:0000256" key="1">
    <source>
        <dbReference type="ARBA" id="ARBA00023015"/>
    </source>
</evidence>
<evidence type="ECO:0000259" key="4">
    <source>
        <dbReference type="PROSITE" id="PS50043"/>
    </source>
</evidence>
<dbReference type="SUPFAM" id="SSF48452">
    <property type="entry name" value="TPR-like"/>
    <property type="match status" value="1"/>
</dbReference>
<organism evidence="5 6">
    <name type="scientific">Paeniglutamicibacter kerguelensis</name>
    <dbReference type="NCBI Taxonomy" id="254788"/>
    <lineage>
        <taxon>Bacteria</taxon>
        <taxon>Bacillati</taxon>
        <taxon>Actinomycetota</taxon>
        <taxon>Actinomycetes</taxon>
        <taxon>Micrococcales</taxon>
        <taxon>Micrococcaceae</taxon>
        <taxon>Paeniglutamicibacter</taxon>
    </lineage>
</organism>
<proteinExistence type="predicted"/>
<evidence type="ECO:0000256" key="2">
    <source>
        <dbReference type="ARBA" id="ARBA00023125"/>
    </source>
</evidence>